<protein>
    <submittedName>
        <fullName evidence="4">Replication factor A</fullName>
    </submittedName>
</protein>
<keyword evidence="1" id="KW-0238">DNA-binding</keyword>
<dbReference type="OrthoDB" id="6262at2157"/>
<dbReference type="AlphaFoldDB" id="A0A2U1S6F7"/>
<accession>A0A2U1S6F7</accession>
<evidence type="ECO:0000313" key="5">
    <source>
        <dbReference type="Proteomes" id="UP000245577"/>
    </source>
</evidence>
<feature type="domain" description="OB" evidence="2">
    <location>
        <begin position="81"/>
        <end position="140"/>
    </location>
</feature>
<dbReference type="InterPro" id="IPR004365">
    <property type="entry name" value="NA-bd_OB_tRNA"/>
</dbReference>
<dbReference type="SUPFAM" id="SSF50249">
    <property type="entry name" value="Nucleic acid-binding proteins"/>
    <property type="match status" value="6"/>
</dbReference>
<dbReference type="PANTHER" id="PTHR13356">
    <property type="entry name" value="OB FOLD NUCLEIC ACID BINDING PROTEIN-RELATED"/>
    <property type="match status" value="1"/>
</dbReference>
<dbReference type="Pfam" id="PF01336">
    <property type="entry name" value="tRNA_anti-codon"/>
    <property type="match status" value="1"/>
</dbReference>
<dbReference type="Proteomes" id="UP000245577">
    <property type="component" value="Unassembled WGS sequence"/>
</dbReference>
<dbReference type="Gene3D" id="2.40.50.140">
    <property type="entry name" value="Nucleic acid-binding proteins"/>
    <property type="match status" value="6"/>
</dbReference>
<keyword evidence="5" id="KW-1185">Reference proteome</keyword>
<dbReference type="CDD" id="cd04491">
    <property type="entry name" value="SoSSB_OBF"/>
    <property type="match status" value="4"/>
</dbReference>
<dbReference type="PANTHER" id="PTHR13356:SF0">
    <property type="entry name" value="SOSS COMPLEX SUBUNIT B HOMOLOG"/>
    <property type="match status" value="1"/>
</dbReference>
<evidence type="ECO:0000256" key="1">
    <source>
        <dbReference type="ARBA" id="ARBA00023125"/>
    </source>
</evidence>
<dbReference type="InterPro" id="IPR051231">
    <property type="entry name" value="SOSS-B"/>
</dbReference>
<dbReference type="InterPro" id="IPR012340">
    <property type="entry name" value="NA-bd_OB-fold"/>
</dbReference>
<gene>
    <name evidence="4" type="ORF">MBBWO_14950</name>
</gene>
<evidence type="ECO:0000313" key="4">
    <source>
        <dbReference type="EMBL" id="PWB85180.1"/>
    </source>
</evidence>
<dbReference type="RefSeq" id="WP_116670267.1">
    <property type="nucleotide sequence ID" value="NZ_MZGU01000006.1"/>
</dbReference>
<dbReference type="GO" id="GO:0003677">
    <property type="term" value="F:DNA binding"/>
    <property type="evidence" value="ECO:0007669"/>
    <property type="project" value="UniProtKB-KW"/>
</dbReference>
<sequence length="796" mass="90778">MEENLRNEYEKVKDKISEEDFLKKIELLMEENEDNPFYNEMSAAEMIIGKLSSEQDVDQITSDEDSDIIKIDELLDQRRDVNIAGRIMQMSNPKSFQSKNKDGKLCNLTIADDTGSIKVVFWTENIRLLKEYNEGDLIKIIDIDIRKGYSGLEGSLKRRSTVKRLTEEECPNFPKYNEVITNIEDIEFAEDVTYNIIARIIKIPNIRSYEKNGREGKVASLELQDSTGKISYTLWNKNVDLIDSLELHDGDTIKIVGAVPRENRDGISLTHWDGRIIKGDFDVPDFEENITPIGDYQEMQNITVLGVVTKLQDVKTFIRSNDGSEGKLRSFSIADGTGEIRVTLWGDDVEIDLNKGDIVKIIDCTERSDEYTVSGYSINTNWNTQIVLNPPVDEERLAIFEEIKSSLHPVTLEYIQESDDDGLERDVIGRMMVIHEAREFERDDGNFGVVRSILLADGTGKAELALWGDKASDNYKLGKIYLIENARTRLGEMDVSLNVGASSRIIELDEEIAAKYNIPSFEELEEDIYTYKSIDELDEYDRDIKVIARIIEVYDPREFERDDGSRGVVRNIEIADATGSIRLALWDDNAEMPLEVDDPIKLENPRVLYNEDHLELGTTRNTSILDPSDEEIDSLPTPDELRETIYPQKEINALEDDDRNVRITGVFKDPSNNILLAKCPSCGNRLEPDSENDDGAVCSFCGDVIDEPNYLLMLSGRFEDDTGEVQITFFDNLVEELLEMDKEEIISYVEEEGVGIFEGKLDDLSGMTMEVIANVRFDEYNEEVRLSPKKILDKYY</sequence>
<dbReference type="GO" id="GO:0010212">
    <property type="term" value="P:response to ionizing radiation"/>
    <property type="evidence" value="ECO:0007669"/>
    <property type="project" value="TreeGrafter"/>
</dbReference>
<feature type="domain" description="Replication factor A C-terminal" evidence="3">
    <location>
        <begin position="675"/>
        <end position="786"/>
    </location>
</feature>
<proteinExistence type="predicted"/>
<dbReference type="GO" id="GO:0000724">
    <property type="term" value="P:double-strand break repair via homologous recombination"/>
    <property type="evidence" value="ECO:0007669"/>
    <property type="project" value="TreeGrafter"/>
</dbReference>
<name>A0A2U1S6F7_9EURY</name>
<organism evidence="4 5">
    <name type="scientific">Methanobrevibacter woesei</name>
    <dbReference type="NCBI Taxonomy" id="190976"/>
    <lineage>
        <taxon>Archaea</taxon>
        <taxon>Methanobacteriati</taxon>
        <taxon>Methanobacteriota</taxon>
        <taxon>Methanomada group</taxon>
        <taxon>Methanobacteria</taxon>
        <taxon>Methanobacteriales</taxon>
        <taxon>Methanobacteriaceae</taxon>
        <taxon>Methanobrevibacter</taxon>
    </lineage>
</organism>
<dbReference type="InterPro" id="IPR013955">
    <property type="entry name" value="Rep_factor-A_C"/>
</dbReference>
<reference evidence="4 5" key="1">
    <citation type="submission" date="2017-03" db="EMBL/GenBank/DDBJ databases">
        <title>Genome sequence of Methanobrevibacter wosei.</title>
        <authorList>
            <person name="Poehlein A."/>
            <person name="Seedorf H."/>
            <person name="Daniel R."/>
        </authorList>
    </citation>
    <scope>NUCLEOTIDE SEQUENCE [LARGE SCALE GENOMIC DNA]</scope>
    <source>
        <strain evidence="4 5">DSM 11979</strain>
    </source>
</reference>
<dbReference type="Pfam" id="PF08646">
    <property type="entry name" value="Rep_fac-A_C"/>
    <property type="match status" value="1"/>
</dbReference>
<comment type="caution">
    <text evidence="4">The sequence shown here is derived from an EMBL/GenBank/DDBJ whole genome shotgun (WGS) entry which is preliminary data.</text>
</comment>
<evidence type="ECO:0000259" key="2">
    <source>
        <dbReference type="Pfam" id="PF01336"/>
    </source>
</evidence>
<evidence type="ECO:0000259" key="3">
    <source>
        <dbReference type="Pfam" id="PF08646"/>
    </source>
</evidence>
<dbReference type="EMBL" id="MZGU01000006">
    <property type="protein sequence ID" value="PWB85180.1"/>
    <property type="molecule type" value="Genomic_DNA"/>
</dbReference>